<proteinExistence type="predicted"/>
<dbReference type="Pfam" id="PF08385">
    <property type="entry name" value="DHC_N1"/>
    <property type="match status" value="1"/>
</dbReference>
<reference evidence="3" key="1">
    <citation type="submission" date="2023-08" db="EMBL/GenBank/DDBJ databases">
        <authorList>
            <person name="Alioto T."/>
            <person name="Alioto T."/>
            <person name="Gomez Garrido J."/>
        </authorList>
    </citation>
    <scope>NUCLEOTIDE SEQUENCE</scope>
</reference>
<dbReference type="AlphaFoldDB" id="A0AA36F9I8"/>
<evidence type="ECO:0000313" key="4">
    <source>
        <dbReference type="Proteomes" id="UP001162480"/>
    </source>
</evidence>
<dbReference type="GO" id="GO:0007018">
    <property type="term" value="P:microtubule-based movement"/>
    <property type="evidence" value="ECO:0007669"/>
    <property type="project" value="InterPro"/>
</dbReference>
<evidence type="ECO:0000256" key="1">
    <source>
        <dbReference type="SAM" id="Coils"/>
    </source>
</evidence>
<name>A0AA36F9I8_OCTVU</name>
<organism evidence="3 4">
    <name type="scientific">Octopus vulgaris</name>
    <name type="common">Common octopus</name>
    <dbReference type="NCBI Taxonomy" id="6645"/>
    <lineage>
        <taxon>Eukaryota</taxon>
        <taxon>Metazoa</taxon>
        <taxon>Spiralia</taxon>
        <taxon>Lophotrochozoa</taxon>
        <taxon>Mollusca</taxon>
        <taxon>Cephalopoda</taxon>
        <taxon>Coleoidea</taxon>
        <taxon>Octopodiformes</taxon>
        <taxon>Octopoda</taxon>
        <taxon>Incirrata</taxon>
        <taxon>Octopodidae</taxon>
        <taxon>Octopus</taxon>
    </lineage>
</organism>
<gene>
    <name evidence="3" type="ORF">OCTVUL_1B007686</name>
</gene>
<keyword evidence="4" id="KW-1185">Reference proteome</keyword>
<dbReference type="PANTHER" id="PTHR46532">
    <property type="entry name" value="MALE FERTILITY FACTOR KL5"/>
    <property type="match status" value="1"/>
</dbReference>
<sequence>MQRLSSRAVGHPHSGLSKTPSKLLRKNMLMLEEAKKELEKQLQAVKEERKIAIDSKYRYFFNLIAEVLNLETEFIENSVVADEKFQLIKSFLAPKGNKKLLFFYQDQPKPETPGDKAGAGGKNAKQFLITTGSDEGLTGICCGFIRIGDRALTDANIGIETNFHVIDCSEAGILKTFVERINCMLEILQSGRITDVANEARDNVKYLHILDKFLDPIISATNPNRIADHISSLMNAIQMIYCNSQYFNTSERMTSLFVKITNQLISTCKAYLLEDEYKIWDRQKDVVIPMLQDCMKLNEKYHEEFCKTKEYLKYQPSKRQFEFRHGEIIDSLADSKSGLSAIKRLDIPCECGMESNCEDAIQINEIHLQSLDTLTYFGFLINFDMKN</sequence>
<dbReference type="GO" id="GO:0045505">
    <property type="term" value="F:dynein intermediate chain binding"/>
    <property type="evidence" value="ECO:0007669"/>
    <property type="project" value="InterPro"/>
</dbReference>
<dbReference type="PANTHER" id="PTHR46532:SF13">
    <property type="entry name" value="CYTOPLASMIC DYNEIN 1 HEAVY CHAIN 1"/>
    <property type="match status" value="1"/>
</dbReference>
<feature type="domain" description="Dynein heavy chain tail" evidence="2">
    <location>
        <begin position="190"/>
        <end position="331"/>
    </location>
</feature>
<evidence type="ECO:0000259" key="2">
    <source>
        <dbReference type="Pfam" id="PF08385"/>
    </source>
</evidence>
<dbReference type="GO" id="GO:0051959">
    <property type="term" value="F:dynein light intermediate chain binding"/>
    <property type="evidence" value="ECO:0007669"/>
    <property type="project" value="InterPro"/>
</dbReference>
<evidence type="ECO:0000313" key="3">
    <source>
        <dbReference type="EMBL" id="CAI9729214.1"/>
    </source>
</evidence>
<dbReference type="GO" id="GO:0005858">
    <property type="term" value="C:axonemal dynein complex"/>
    <property type="evidence" value="ECO:0007669"/>
    <property type="project" value="TreeGrafter"/>
</dbReference>
<dbReference type="InterPro" id="IPR013594">
    <property type="entry name" value="Dynein_heavy_tail"/>
</dbReference>
<protein>
    <recommendedName>
        <fullName evidence="2">Dynein heavy chain tail domain-containing protein</fullName>
    </recommendedName>
</protein>
<keyword evidence="1" id="KW-0175">Coiled coil</keyword>
<accession>A0AA36F9I8</accession>
<dbReference type="Proteomes" id="UP001162480">
    <property type="component" value="Chromosome 10"/>
</dbReference>
<dbReference type="InterPro" id="IPR026983">
    <property type="entry name" value="DHC"/>
</dbReference>
<dbReference type="EMBL" id="OX597823">
    <property type="protein sequence ID" value="CAI9729214.1"/>
    <property type="molecule type" value="Genomic_DNA"/>
</dbReference>
<feature type="coiled-coil region" evidence="1">
    <location>
        <begin position="21"/>
        <end position="55"/>
    </location>
</feature>